<evidence type="ECO:0000313" key="5">
    <source>
        <dbReference type="Proteomes" id="UP000284892"/>
    </source>
</evidence>
<sequence>MKYIVSSIFVSLLFLACGSSKTATVKLATNSPINTYIDLTKVKDDKVPVVINPERFNVQEVIYRLPKVVQGSYDVSDFGSFIDDFKAFDYEGNEMDVSKKDTNSWVIANATALDKITYWVNDSYDVENNPDYPKLFSPQGTNIQPNNYVLNLHGFIGYFDSLKNAQYTIDITAPANFKRSSALENTAIKSSPDGTKITTSYFAPRYFDVTDNPMMYGDLSVEEFMVGDIKIVLSVFSPNKVHTAASLKETIYTMMQAQKAYLKDINSTKRYDIYLYLSDENEGSPTGFGALEHHTATTVVLRESSSKERLAKSMTDIVAHEFFHILTPLSVHSEDVHYFDYNDPTFSKHLWMYEGLTEYFAQHFQVQQGLITPEEYYKVILREIILSGRYDDAMSFTEMSENVLKEPYATNYNNVYQKGALIGMCMDILLREESNGQRSMLSLMKELSNKYGKNRPFNDDTIIEEIVKMTYPSIGNFLNTYVVGNTPIDYNTFFNKAGLELVEEKTETNYIRGGYGYVVKGDEAEEKLLFSDGIKRNTFWSSQDVKENDWIKEVNGIKVTMFNAQTILGQMYQWKPGQEIEVKLDRAGAEIIINTTLTTAYTLFENLVEKNNASKKEVELRDAWLKG</sequence>
<keyword evidence="4" id="KW-0482">Metalloprotease</keyword>
<keyword evidence="4" id="KW-0645">Protease</keyword>
<accession>A0A420DM26</accession>
<dbReference type="SUPFAM" id="SSF55486">
    <property type="entry name" value="Metalloproteases ('zincins'), catalytic domain"/>
    <property type="match status" value="1"/>
</dbReference>
<dbReference type="PROSITE" id="PS51257">
    <property type="entry name" value="PROKAR_LIPOPROTEIN"/>
    <property type="match status" value="1"/>
</dbReference>
<feature type="domain" description="Peptidase M61 catalytic" evidence="2">
    <location>
        <begin position="315"/>
        <end position="422"/>
    </location>
</feature>
<dbReference type="InterPro" id="IPR027268">
    <property type="entry name" value="Peptidase_M4/M1_CTD_sf"/>
</dbReference>
<dbReference type="OrthoDB" id="9778516at2"/>
<dbReference type="InterPro" id="IPR036034">
    <property type="entry name" value="PDZ_sf"/>
</dbReference>
<dbReference type="RefSeq" id="WP_120200580.1">
    <property type="nucleotide sequence ID" value="NZ_RAQJ01000002.1"/>
</dbReference>
<keyword evidence="1" id="KW-0732">Signal</keyword>
<protein>
    <submittedName>
        <fullName evidence="4">Putative metalloprotease with PDZ domain</fullName>
    </submittedName>
</protein>
<dbReference type="SUPFAM" id="SSF50156">
    <property type="entry name" value="PDZ domain-like"/>
    <property type="match status" value="1"/>
</dbReference>
<organism evidence="4 5">
    <name type="scientific">Ichthyenterobacterium magnum</name>
    <dbReference type="NCBI Taxonomy" id="1230530"/>
    <lineage>
        <taxon>Bacteria</taxon>
        <taxon>Pseudomonadati</taxon>
        <taxon>Bacteroidota</taxon>
        <taxon>Flavobacteriia</taxon>
        <taxon>Flavobacteriales</taxon>
        <taxon>Flavobacteriaceae</taxon>
        <taxon>Ichthyenterobacterium</taxon>
    </lineage>
</organism>
<keyword evidence="5" id="KW-1185">Reference proteome</keyword>
<dbReference type="GO" id="GO:0008237">
    <property type="term" value="F:metallopeptidase activity"/>
    <property type="evidence" value="ECO:0007669"/>
    <property type="project" value="UniProtKB-KW"/>
</dbReference>
<dbReference type="Gene3D" id="2.60.40.3650">
    <property type="match status" value="1"/>
</dbReference>
<dbReference type="Gene3D" id="1.10.390.10">
    <property type="entry name" value="Neutral Protease Domain 2"/>
    <property type="match status" value="1"/>
</dbReference>
<dbReference type="Proteomes" id="UP000284892">
    <property type="component" value="Unassembled WGS sequence"/>
</dbReference>
<keyword evidence="4" id="KW-0378">Hydrolase</keyword>
<proteinExistence type="predicted"/>
<feature type="signal peptide" evidence="1">
    <location>
        <begin position="1"/>
        <end position="22"/>
    </location>
</feature>
<feature type="domain" description="Peptidase M61 N-terminal" evidence="3">
    <location>
        <begin position="37"/>
        <end position="218"/>
    </location>
</feature>
<dbReference type="InterPro" id="IPR007963">
    <property type="entry name" value="Peptidase_M61_catalytic"/>
</dbReference>
<evidence type="ECO:0000259" key="3">
    <source>
        <dbReference type="Pfam" id="PF17899"/>
    </source>
</evidence>
<dbReference type="InterPro" id="IPR040756">
    <property type="entry name" value="Peptidase_M61_N"/>
</dbReference>
<dbReference type="EMBL" id="RAQJ01000002">
    <property type="protein sequence ID" value="RKE95260.1"/>
    <property type="molecule type" value="Genomic_DNA"/>
</dbReference>
<feature type="chain" id="PRO_5018972779" evidence="1">
    <location>
        <begin position="23"/>
        <end position="627"/>
    </location>
</feature>
<evidence type="ECO:0000313" key="4">
    <source>
        <dbReference type="EMBL" id="RKE95260.1"/>
    </source>
</evidence>
<name>A0A420DM26_9FLAO</name>
<evidence type="ECO:0000259" key="2">
    <source>
        <dbReference type="Pfam" id="PF05299"/>
    </source>
</evidence>
<gene>
    <name evidence="4" type="ORF">BXY80_1446</name>
</gene>
<dbReference type="Pfam" id="PF05299">
    <property type="entry name" value="Peptidase_M61"/>
    <property type="match status" value="1"/>
</dbReference>
<evidence type="ECO:0000256" key="1">
    <source>
        <dbReference type="SAM" id="SignalP"/>
    </source>
</evidence>
<comment type="caution">
    <text evidence="4">The sequence shown here is derived from an EMBL/GenBank/DDBJ whole genome shotgun (WGS) entry which is preliminary data.</text>
</comment>
<dbReference type="AlphaFoldDB" id="A0A420DM26"/>
<reference evidence="4 5" key="1">
    <citation type="submission" date="2018-09" db="EMBL/GenBank/DDBJ databases">
        <title>Genomic Encyclopedia of Archaeal and Bacterial Type Strains, Phase II (KMG-II): from individual species to whole genera.</title>
        <authorList>
            <person name="Goeker M."/>
        </authorList>
    </citation>
    <scope>NUCLEOTIDE SEQUENCE [LARGE SCALE GENOMIC DNA]</scope>
    <source>
        <strain evidence="4 5">DSM 26283</strain>
    </source>
</reference>
<dbReference type="GO" id="GO:0006508">
    <property type="term" value="P:proteolysis"/>
    <property type="evidence" value="ECO:0007669"/>
    <property type="project" value="UniProtKB-KW"/>
</dbReference>
<dbReference type="Pfam" id="PF17899">
    <property type="entry name" value="Peptidase_M61_N"/>
    <property type="match status" value="1"/>
</dbReference>